<dbReference type="Pfam" id="PF00756">
    <property type="entry name" value="Esterase"/>
    <property type="match status" value="1"/>
</dbReference>
<gene>
    <name evidence="2" type="ORF">D7003_03590</name>
</gene>
<keyword evidence="1" id="KW-1133">Transmembrane helix</keyword>
<dbReference type="EMBL" id="RBED01000068">
    <property type="protein sequence ID" value="RNL58624.1"/>
    <property type="molecule type" value="Genomic_DNA"/>
</dbReference>
<keyword evidence="1" id="KW-0472">Membrane</keyword>
<organism evidence="2 3">
    <name type="scientific">Arthrobacter oryzae</name>
    <dbReference type="NCBI Taxonomy" id="409290"/>
    <lineage>
        <taxon>Bacteria</taxon>
        <taxon>Bacillati</taxon>
        <taxon>Actinomycetota</taxon>
        <taxon>Actinomycetes</taxon>
        <taxon>Micrococcales</taxon>
        <taxon>Micrococcaceae</taxon>
        <taxon>Arthrobacter</taxon>
    </lineage>
</organism>
<dbReference type="InterPro" id="IPR000801">
    <property type="entry name" value="Esterase-like"/>
</dbReference>
<dbReference type="PANTHER" id="PTHR48098:SF1">
    <property type="entry name" value="DIACYLGLYCEROL ACYLTRANSFERASE_MYCOLYLTRANSFERASE AG85A"/>
    <property type="match status" value="1"/>
</dbReference>
<reference evidence="2 3" key="1">
    <citation type="submission" date="2018-10" db="EMBL/GenBank/DDBJ databases">
        <title>Genome sequencing of Arthrobacter oryzae TNB02.</title>
        <authorList>
            <person name="Cho Y.-J."/>
            <person name="Cho A."/>
            <person name="Kim O.-S."/>
        </authorList>
    </citation>
    <scope>NUCLEOTIDE SEQUENCE [LARGE SCALE GENOMIC DNA]</scope>
    <source>
        <strain evidence="2 3">TNB02</strain>
    </source>
</reference>
<name>A0A3N0C6I7_9MICC</name>
<dbReference type="InterPro" id="IPR029058">
    <property type="entry name" value="AB_hydrolase_fold"/>
</dbReference>
<dbReference type="AlphaFoldDB" id="A0A3N0C6I7"/>
<feature type="transmembrane region" description="Helical" evidence="1">
    <location>
        <begin position="79"/>
        <end position="102"/>
    </location>
</feature>
<feature type="transmembrane region" description="Helical" evidence="1">
    <location>
        <begin position="43"/>
        <end position="67"/>
    </location>
</feature>
<dbReference type="InterPro" id="IPR050583">
    <property type="entry name" value="Mycobacterial_A85_antigen"/>
</dbReference>
<evidence type="ECO:0000313" key="3">
    <source>
        <dbReference type="Proteomes" id="UP000273807"/>
    </source>
</evidence>
<dbReference type="SUPFAM" id="SSF53474">
    <property type="entry name" value="alpha/beta-Hydrolases"/>
    <property type="match status" value="1"/>
</dbReference>
<proteinExistence type="predicted"/>
<evidence type="ECO:0000313" key="2">
    <source>
        <dbReference type="EMBL" id="RNL58624.1"/>
    </source>
</evidence>
<comment type="caution">
    <text evidence="2">The sequence shown here is derived from an EMBL/GenBank/DDBJ whole genome shotgun (WGS) entry which is preliminary data.</text>
</comment>
<dbReference type="GO" id="GO:0016747">
    <property type="term" value="F:acyltransferase activity, transferring groups other than amino-acyl groups"/>
    <property type="evidence" value="ECO:0007669"/>
    <property type="project" value="TreeGrafter"/>
</dbReference>
<protein>
    <submittedName>
        <fullName evidence="2">Esterase</fullName>
    </submittedName>
</protein>
<accession>A0A3N0C6I7</accession>
<feature type="transmembrane region" description="Helical" evidence="1">
    <location>
        <begin position="122"/>
        <end position="141"/>
    </location>
</feature>
<keyword evidence="1" id="KW-0812">Transmembrane</keyword>
<evidence type="ECO:0000256" key="1">
    <source>
        <dbReference type="SAM" id="Phobius"/>
    </source>
</evidence>
<feature type="transmembrane region" description="Helical" evidence="1">
    <location>
        <begin position="14"/>
        <end position="31"/>
    </location>
</feature>
<sequence>MDFLQDIRLVDGPVMWFAWAAGASGLAFLAWRAVRHRKPTASAALLGTTAVLAAALVAGIHWLLIYGWSVFPDELPPDILGWSLPAAAALFLWLHRLGGLWLRSGRSAGPQPARRRTTARPWRATAGATAALLGVVLLSQAQINLYFGLNQTVGDVTGTAVERIPWLEAELTRGASPAVDLAQWDDPGGMPAGVLRKATIPGTASGFTSRDAYIYLPPAYQSVPRPKLPVLVLFAGQPGSPQDWLVGGALRARMDRFADGHRGIAPVTVVVDPNGTQSANTLCLDSRIAQADTFLSVDVPGWIKTNLDVDPDPRLWTAGGFSFGATCAVQMVTRHPGVYHDAVAVASEKEPALAKERDKTVQASFGGDTAAFDRQTPLWLMQHRSYTGQAIVFYAGGRDREFMDNMSVLADAATASGFIVKSNVIANAGHSWQTASAGLADALEFLAPRWGIT</sequence>
<dbReference type="OrthoDB" id="3723842at2"/>
<dbReference type="Proteomes" id="UP000273807">
    <property type="component" value="Unassembled WGS sequence"/>
</dbReference>
<dbReference type="PANTHER" id="PTHR48098">
    <property type="entry name" value="ENTEROCHELIN ESTERASE-RELATED"/>
    <property type="match status" value="1"/>
</dbReference>
<dbReference type="Gene3D" id="3.40.50.1820">
    <property type="entry name" value="alpha/beta hydrolase"/>
    <property type="match status" value="1"/>
</dbReference>
<keyword evidence="3" id="KW-1185">Reference proteome</keyword>